<feature type="transmembrane region" description="Helical" evidence="2">
    <location>
        <begin position="94"/>
        <end position="116"/>
    </location>
</feature>
<dbReference type="InterPro" id="IPR043128">
    <property type="entry name" value="Rev_trsase/Diguanyl_cyclase"/>
</dbReference>
<feature type="transmembrane region" description="Helical" evidence="2">
    <location>
        <begin position="37"/>
        <end position="55"/>
    </location>
</feature>
<proteinExistence type="predicted"/>
<protein>
    <submittedName>
        <fullName evidence="5">Diguanylate cyclase (GGDEF)-like protein</fullName>
    </submittedName>
</protein>
<dbReference type="InterPro" id="IPR052155">
    <property type="entry name" value="Biofilm_reg_signaling"/>
</dbReference>
<dbReference type="PROSITE" id="PS50887">
    <property type="entry name" value="GGDEF"/>
    <property type="match status" value="1"/>
</dbReference>
<dbReference type="Pfam" id="PF00563">
    <property type="entry name" value="EAL"/>
    <property type="match status" value="1"/>
</dbReference>
<dbReference type="NCBIfam" id="TIGR00254">
    <property type="entry name" value="GGDEF"/>
    <property type="match status" value="1"/>
</dbReference>
<feature type="transmembrane region" description="Helical" evidence="2">
    <location>
        <begin position="128"/>
        <end position="145"/>
    </location>
</feature>
<evidence type="ECO:0000313" key="5">
    <source>
        <dbReference type="EMBL" id="MBM7809332.1"/>
    </source>
</evidence>
<evidence type="ECO:0000256" key="2">
    <source>
        <dbReference type="SAM" id="Phobius"/>
    </source>
</evidence>
<keyword evidence="2" id="KW-0812">Transmembrane</keyword>
<dbReference type="InterPro" id="IPR035919">
    <property type="entry name" value="EAL_sf"/>
</dbReference>
<evidence type="ECO:0000256" key="1">
    <source>
        <dbReference type="SAM" id="MobiDB-lite"/>
    </source>
</evidence>
<evidence type="ECO:0000259" key="3">
    <source>
        <dbReference type="PROSITE" id="PS50883"/>
    </source>
</evidence>
<gene>
    <name evidence="5" type="ORF">JOE68_000197</name>
</gene>
<dbReference type="Gene3D" id="3.30.70.270">
    <property type="match status" value="1"/>
</dbReference>
<dbReference type="Proteomes" id="UP001195724">
    <property type="component" value="Unassembled WGS sequence"/>
</dbReference>
<keyword evidence="2" id="KW-0472">Membrane</keyword>
<dbReference type="SUPFAM" id="SSF55785">
    <property type="entry name" value="PYP-like sensor domain (PAS domain)"/>
    <property type="match status" value="1"/>
</dbReference>
<dbReference type="PANTHER" id="PTHR44757">
    <property type="entry name" value="DIGUANYLATE CYCLASE DGCP"/>
    <property type="match status" value="1"/>
</dbReference>
<dbReference type="SMART" id="SM00267">
    <property type="entry name" value="GGDEF"/>
    <property type="match status" value="1"/>
</dbReference>
<evidence type="ECO:0000313" key="6">
    <source>
        <dbReference type="Proteomes" id="UP001195724"/>
    </source>
</evidence>
<feature type="compositionally biased region" description="Basic residues" evidence="1">
    <location>
        <begin position="1"/>
        <end position="10"/>
    </location>
</feature>
<dbReference type="CDD" id="cd01949">
    <property type="entry name" value="GGDEF"/>
    <property type="match status" value="1"/>
</dbReference>
<name>A0ABS2RZB7_9PSEU</name>
<dbReference type="Gene3D" id="3.30.450.20">
    <property type="entry name" value="PAS domain"/>
    <property type="match status" value="1"/>
</dbReference>
<keyword evidence="2" id="KW-1133">Transmembrane helix</keyword>
<dbReference type="SUPFAM" id="SSF141868">
    <property type="entry name" value="EAL domain-like"/>
    <property type="match status" value="1"/>
</dbReference>
<feature type="domain" description="EAL" evidence="3">
    <location>
        <begin position="470"/>
        <end position="709"/>
    </location>
</feature>
<feature type="transmembrane region" description="Helical" evidence="2">
    <location>
        <begin position="151"/>
        <end position="172"/>
    </location>
</feature>
<keyword evidence="6" id="KW-1185">Reference proteome</keyword>
<dbReference type="Pfam" id="PF00990">
    <property type="entry name" value="GGDEF"/>
    <property type="match status" value="1"/>
</dbReference>
<dbReference type="InterPro" id="IPR000160">
    <property type="entry name" value="GGDEF_dom"/>
</dbReference>
<dbReference type="EMBL" id="JAFBCL010000001">
    <property type="protein sequence ID" value="MBM7809332.1"/>
    <property type="molecule type" value="Genomic_DNA"/>
</dbReference>
<dbReference type="SUPFAM" id="SSF55073">
    <property type="entry name" value="Nucleotide cyclase"/>
    <property type="match status" value="1"/>
</dbReference>
<dbReference type="Gene3D" id="3.20.20.450">
    <property type="entry name" value="EAL domain"/>
    <property type="match status" value="1"/>
</dbReference>
<evidence type="ECO:0000259" key="4">
    <source>
        <dbReference type="PROSITE" id="PS50887"/>
    </source>
</evidence>
<dbReference type="PROSITE" id="PS50883">
    <property type="entry name" value="EAL"/>
    <property type="match status" value="1"/>
</dbReference>
<dbReference type="CDD" id="cd01948">
    <property type="entry name" value="EAL"/>
    <property type="match status" value="1"/>
</dbReference>
<dbReference type="PANTHER" id="PTHR44757:SF2">
    <property type="entry name" value="BIOFILM ARCHITECTURE MAINTENANCE PROTEIN MBAA"/>
    <property type="match status" value="1"/>
</dbReference>
<sequence length="709" mass="74114">MIPHKRPAPRRSRESATADTLVQPDGAPPPDLRRTGLLIEGFAHLAGLALVAHLLTATGGPVRLAAALAVLAVLAAWLLRPAPGGWPVALAEGLAAAALPPAGLLPVLAFACGAALRRARFGAGLPRLLCAPAGCAAGLLTTAPPPTPGLVTAHALPLAGVVVAALALHGAARAARHADHARLLLESTHRAIAAMVHASPVGLALLDDTGLPRLLNGHARALLDRAGEAGRVPCAHGPDITRCHRCRATGAEPAELRLEHPDGTTTVLEVHAVAVEPPAGPDQTVIAAVDVSRRSRHEEALRARSERDALTGLVGRAHFLHLVDQALAETRVGLLLVDLDRFKEINDTEGHQAGDSYLALAAGRIRASAGPGATAARLGGDEFAVLAHDHDAHECLDLGRRLLAALSEPLPGSGRVDRMGASVGVAVSAPGTRTAELLRNADTAMYAAKREGGSRIRLFHPEMGERLLARRRDKAELLAALDTGALPLRFRPIVELGSSRVAGAQALVDWHRPGHGALRPEEFAGLAAEAGLLGRVADRVLRGACEQAARWHDRGRALGVTVGLPTRRLAAPGAVGSVEEVLRDTGLPPDRLTVEATGSAWTDRAALQTLLELRDLGVRTALDGFGTGTAEHPRRYPFDVVRIDRSLTAALRETARGAHVVRCVIDLAEVLGAQTVAEGIETREQADWLRWAGCAFAQGPVFGAADLVD</sequence>
<comment type="caution">
    <text evidence="5">The sequence shown here is derived from an EMBL/GenBank/DDBJ whole genome shotgun (WGS) entry which is preliminary data.</text>
</comment>
<feature type="region of interest" description="Disordered" evidence="1">
    <location>
        <begin position="1"/>
        <end position="29"/>
    </location>
</feature>
<dbReference type="InterPro" id="IPR035965">
    <property type="entry name" value="PAS-like_dom_sf"/>
</dbReference>
<reference evidence="5 6" key="1">
    <citation type="submission" date="2021-01" db="EMBL/GenBank/DDBJ databases">
        <title>Sequencing the genomes of 1000 actinobacteria strains.</title>
        <authorList>
            <person name="Klenk H.-P."/>
        </authorList>
    </citation>
    <scope>NUCLEOTIDE SEQUENCE [LARGE SCALE GENOMIC DNA]</scope>
    <source>
        <strain evidence="5 6">DSM 44581</strain>
    </source>
</reference>
<dbReference type="InterPro" id="IPR001633">
    <property type="entry name" value="EAL_dom"/>
</dbReference>
<dbReference type="InterPro" id="IPR029787">
    <property type="entry name" value="Nucleotide_cyclase"/>
</dbReference>
<organism evidence="5 6">
    <name type="scientific">Saccharothrix algeriensis</name>
    <dbReference type="NCBI Taxonomy" id="173560"/>
    <lineage>
        <taxon>Bacteria</taxon>
        <taxon>Bacillati</taxon>
        <taxon>Actinomycetota</taxon>
        <taxon>Actinomycetes</taxon>
        <taxon>Pseudonocardiales</taxon>
        <taxon>Pseudonocardiaceae</taxon>
        <taxon>Saccharothrix</taxon>
    </lineage>
</organism>
<dbReference type="SMART" id="SM00052">
    <property type="entry name" value="EAL"/>
    <property type="match status" value="1"/>
</dbReference>
<dbReference type="RefSeq" id="WP_204840450.1">
    <property type="nucleotide sequence ID" value="NZ_JAFBCL010000001.1"/>
</dbReference>
<feature type="transmembrane region" description="Helical" evidence="2">
    <location>
        <begin position="62"/>
        <end position="79"/>
    </location>
</feature>
<feature type="domain" description="GGDEF" evidence="4">
    <location>
        <begin position="330"/>
        <end position="461"/>
    </location>
</feature>
<accession>A0ABS2RZB7</accession>